<dbReference type="Gene3D" id="1.20.140.40">
    <property type="entry name" value="Invertase/pectin methylesterase inhibitor family protein"/>
    <property type="match status" value="1"/>
</dbReference>
<name>A0AAP0CLM5_9ASTR</name>
<keyword evidence="4" id="KW-1185">Reference proteome</keyword>
<feature type="region of interest" description="Disordered" evidence="1">
    <location>
        <begin position="195"/>
        <end position="233"/>
    </location>
</feature>
<keyword evidence="2" id="KW-1133">Transmembrane helix</keyword>
<keyword evidence="2" id="KW-0812">Transmembrane</keyword>
<evidence type="ECO:0000256" key="2">
    <source>
        <dbReference type="SAM" id="Phobius"/>
    </source>
</evidence>
<reference evidence="3 4" key="1">
    <citation type="submission" date="2024-04" db="EMBL/GenBank/DDBJ databases">
        <title>The reference genome of an endangered Asteraceae, Deinandra increscens subsp. villosa, native to the Central Coast of California.</title>
        <authorList>
            <person name="Guilliams M."/>
            <person name="Hasenstab-Lehman K."/>
            <person name="Meyer R."/>
            <person name="Mcevoy S."/>
        </authorList>
    </citation>
    <scope>NUCLEOTIDE SEQUENCE [LARGE SCALE GENOMIC DNA]</scope>
    <source>
        <tissue evidence="3">Leaf</tissue>
    </source>
</reference>
<evidence type="ECO:0000313" key="3">
    <source>
        <dbReference type="EMBL" id="KAK9057228.1"/>
    </source>
</evidence>
<organism evidence="3 4">
    <name type="scientific">Deinandra increscens subsp. villosa</name>
    <dbReference type="NCBI Taxonomy" id="3103831"/>
    <lineage>
        <taxon>Eukaryota</taxon>
        <taxon>Viridiplantae</taxon>
        <taxon>Streptophyta</taxon>
        <taxon>Embryophyta</taxon>
        <taxon>Tracheophyta</taxon>
        <taxon>Spermatophyta</taxon>
        <taxon>Magnoliopsida</taxon>
        <taxon>eudicotyledons</taxon>
        <taxon>Gunneridae</taxon>
        <taxon>Pentapetalae</taxon>
        <taxon>asterids</taxon>
        <taxon>campanulids</taxon>
        <taxon>Asterales</taxon>
        <taxon>Asteraceae</taxon>
        <taxon>Asteroideae</taxon>
        <taxon>Heliantheae alliance</taxon>
        <taxon>Madieae</taxon>
        <taxon>Madiinae</taxon>
        <taxon>Deinandra</taxon>
    </lineage>
</organism>
<dbReference type="InterPro" id="IPR035513">
    <property type="entry name" value="Invertase/methylesterase_inhib"/>
</dbReference>
<dbReference type="SUPFAM" id="SSF101148">
    <property type="entry name" value="Plant invertase/pectin methylesterase inhibitor"/>
    <property type="match status" value="1"/>
</dbReference>
<accession>A0AAP0CLM5</accession>
<sequence length="400" mass="42739">MKFDNHILLVMISIISLFFLFFILTTEGAAPSKEEDETYDQVKNALNEAKEKLGPVSPSDFDLEEAKEALGPIPSFGEAKEALGPVLSPAAIEKAREALSPISPAAIDKAKKALGPASSKAQEALGPSSSGVIDKARAQLDSIASWITQSKAAEGTTSPSETPVEAPSPVSPLDPYGILEGAKQNFDSLLDSITQEKEQEQISSSGPAASNVDIVSTSPTSSPSPAADSSSSDLSKILDKAKEKFSSISSYISLQQNNNNNKVQLASSVYLDHDVALAVESMIKQAQSNAQLAADEAKTLFSDPVIDSSDPGKCVKICMGSYESSTNKLNKAMEDLKARNVELLRDDIRAVEGEILACQKCFQEHDHDDTKTTQQSPFHDLEEATIKATHECLNVLNHSA</sequence>
<feature type="transmembrane region" description="Helical" evidence="2">
    <location>
        <begin position="7"/>
        <end position="24"/>
    </location>
</feature>
<dbReference type="Proteomes" id="UP001408789">
    <property type="component" value="Unassembled WGS sequence"/>
</dbReference>
<feature type="region of interest" description="Disordered" evidence="1">
    <location>
        <begin position="151"/>
        <end position="177"/>
    </location>
</feature>
<dbReference type="EMBL" id="JBCNJP010000023">
    <property type="protein sequence ID" value="KAK9057228.1"/>
    <property type="molecule type" value="Genomic_DNA"/>
</dbReference>
<comment type="caution">
    <text evidence="3">The sequence shown here is derived from an EMBL/GenBank/DDBJ whole genome shotgun (WGS) entry which is preliminary data.</text>
</comment>
<evidence type="ECO:0000256" key="1">
    <source>
        <dbReference type="SAM" id="MobiDB-lite"/>
    </source>
</evidence>
<protein>
    <submittedName>
        <fullName evidence="3">Uncharacterized protein</fullName>
    </submittedName>
</protein>
<proteinExistence type="predicted"/>
<evidence type="ECO:0000313" key="4">
    <source>
        <dbReference type="Proteomes" id="UP001408789"/>
    </source>
</evidence>
<gene>
    <name evidence="3" type="ORF">SSX86_022063</name>
</gene>
<feature type="compositionally biased region" description="Polar residues" evidence="1">
    <location>
        <begin position="151"/>
        <end position="161"/>
    </location>
</feature>
<dbReference type="AlphaFoldDB" id="A0AAP0CLM5"/>
<keyword evidence="2" id="KW-0472">Membrane</keyword>
<feature type="compositionally biased region" description="Low complexity" evidence="1">
    <location>
        <begin position="212"/>
        <end position="233"/>
    </location>
</feature>